<dbReference type="PANTHER" id="PTHR30352:SF4">
    <property type="entry name" value="PYRUVATE FORMATE-LYASE 2-ACTIVATING ENZYME"/>
    <property type="match status" value="1"/>
</dbReference>
<name>A0ABN6S1Y5_9BACT</name>
<dbReference type="PIRSF" id="PIRSF000371">
    <property type="entry name" value="PFL_act_enz"/>
    <property type="match status" value="1"/>
</dbReference>
<dbReference type="EMBL" id="AP026709">
    <property type="protein sequence ID" value="BDQ37211.1"/>
    <property type="molecule type" value="Genomic_DNA"/>
</dbReference>
<accession>A0ABN6S1Y5</accession>
<evidence type="ECO:0000256" key="7">
    <source>
        <dbReference type="ARBA" id="ARBA00023002"/>
    </source>
</evidence>
<keyword evidence="6" id="KW-0479">Metal-binding</keyword>
<dbReference type="Pfam" id="PF12838">
    <property type="entry name" value="Fer4_7"/>
    <property type="match status" value="1"/>
</dbReference>
<keyword evidence="12" id="KW-0670">Pyruvate</keyword>
<gene>
    <name evidence="12" type="ORF">SYK_15710</name>
</gene>
<dbReference type="InterPro" id="IPR001989">
    <property type="entry name" value="Radical_activat_CS"/>
</dbReference>
<evidence type="ECO:0000259" key="11">
    <source>
        <dbReference type="PROSITE" id="PS51918"/>
    </source>
</evidence>
<dbReference type="SUPFAM" id="SSF54862">
    <property type="entry name" value="4Fe-4S ferredoxins"/>
    <property type="match status" value="1"/>
</dbReference>
<evidence type="ECO:0000259" key="10">
    <source>
        <dbReference type="PROSITE" id="PS51379"/>
    </source>
</evidence>
<dbReference type="InterPro" id="IPR013785">
    <property type="entry name" value="Aldolase_TIM"/>
</dbReference>
<dbReference type="InterPro" id="IPR058240">
    <property type="entry name" value="rSAM_sf"/>
</dbReference>
<feature type="domain" description="4Fe-4S ferredoxin-type" evidence="10">
    <location>
        <begin position="82"/>
        <end position="111"/>
    </location>
</feature>
<comment type="similarity">
    <text evidence="2">Belongs to the organic radical-activating enzymes family.</text>
</comment>
<evidence type="ECO:0000313" key="13">
    <source>
        <dbReference type="Proteomes" id="UP001317742"/>
    </source>
</evidence>
<keyword evidence="7" id="KW-0560">Oxidoreductase</keyword>
<dbReference type="Pfam" id="PF04055">
    <property type="entry name" value="Radical_SAM"/>
    <property type="match status" value="1"/>
</dbReference>
<dbReference type="PANTHER" id="PTHR30352">
    <property type="entry name" value="PYRUVATE FORMATE-LYASE-ACTIVATING ENZYME"/>
    <property type="match status" value="1"/>
</dbReference>
<dbReference type="InterPro" id="IPR040074">
    <property type="entry name" value="BssD/PflA/YjjW"/>
</dbReference>
<dbReference type="NCBIfam" id="TIGR02494">
    <property type="entry name" value="PFLE_PFLC"/>
    <property type="match status" value="1"/>
</dbReference>
<evidence type="ECO:0000256" key="8">
    <source>
        <dbReference type="ARBA" id="ARBA00023004"/>
    </source>
</evidence>
<evidence type="ECO:0000256" key="3">
    <source>
        <dbReference type="ARBA" id="ARBA00011245"/>
    </source>
</evidence>
<keyword evidence="12" id="KW-0456">Lyase</keyword>
<dbReference type="PROSITE" id="PS51918">
    <property type="entry name" value="RADICAL_SAM"/>
    <property type="match status" value="1"/>
</dbReference>
<dbReference type="Pfam" id="PF13353">
    <property type="entry name" value="Fer4_12"/>
    <property type="match status" value="1"/>
</dbReference>
<evidence type="ECO:0000256" key="5">
    <source>
        <dbReference type="ARBA" id="ARBA00022691"/>
    </source>
</evidence>
<dbReference type="Proteomes" id="UP001317742">
    <property type="component" value="Chromosome"/>
</dbReference>
<feature type="domain" description="4Fe-4S ferredoxin-type" evidence="10">
    <location>
        <begin position="49"/>
        <end position="81"/>
    </location>
</feature>
<keyword evidence="4" id="KW-0004">4Fe-4S</keyword>
<dbReference type="GO" id="GO:0016829">
    <property type="term" value="F:lyase activity"/>
    <property type="evidence" value="ECO:0007669"/>
    <property type="project" value="UniProtKB-KW"/>
</dbReference>
<evidence type="ECO:0000256" key="4">
    <source>
        <dbReference type="ARBA" id="ARBA00022485"/>
    </source>
</evidence>
<evidence type="ECO:0000256" key="2">
    <source>
        <dbReference type="ARBA" id="ARBA00009777"/>
    </source>
</evidence>
<dbReference type="Gene3D" id="3.80.30.10">
    <property type="entry name" value="pyruvate-formate lyase- activating enzyme"/>
    <property type="match status" value="1"/>
</dbReference>
<dbReference type="InterPro" id="IPR034457">
    <property type="entry name" value="Organic_radical-activating"/>
</dbReference>
<evidence type="ECO:0000256" key="9">
    <source>
        <dbReference type="ARBA" id="ARBA00023014"/>
    </source>
</evidence>
<evidence type="ECO:0000256" key="1">
    <source>
        <dbReference type="ARBA" id="ARBA00001966"/>
    </source>
</evidence>
<organism evidence="12 13">
    <name type="scientific">Pseudodesulfovibrio nedwellii</name>
    <dbReference type="NCBI Taxonomy" id="2973072"/>
    <lineage>
        <taxon>Bacteria</taxon>
        <taxon>Pseudomonadati</taxon>
        <taxon>Thermodesulfobacteriota</taxon>
        <taxon>Desulfovibrionia</taxon>
        <taxon>Desulfovibrionales</taxon>
        <taxon>Desulfovibrionaceae</taxon>
    </lineage>
</organism>
<keyword evidence="8" id="KW-0408">Iron</keyword>
<evidence type="ECO:0000256" key="6">
    <source>
        <dbReference type="ARBA" id="ARBA00022723"/>
    </source>
</evidence>
<proteinExistence type="inferred from homology"/>
<dbReference type="RefSeq" id="WP_281763070.1">
    <property type="nucleotide sequence ID" value="NZ_AP026709.1"/>
</dbReference>
<comment type="cofactor">
    <cofactor evidence="1">
        <name>[4Fe-4S] cluster</name>
        <dbReference type="ChEBI" id="CHEBI:49883"/>
    </cofactor>
</comment>
<evidence type="ECO:0000313" key="12">
    <source>
        <dbReference type="EMBL" id="BDQ37211.1"/>
    </source>
</evidence>
<feature type="domain" description="Radical SAM core" evidence="11">
    <location>
        <begin position="18"/>
        <end position="303"/>
    </location>
</feature>
<keyword evidence="9" id="KW-0411">Iron-sulfur</keyword>
<dbReference type="InterPro" id="IPR012839">
    <property type="entry name" value="Organic_radical_activase"/>
</dbReference>
<dbReference type="PROSITE" id="PS01087">
    <property type="entry name" value="RADICAL_ACTIVATING"/>
    <property type="match status" value="1"/>
</dbReference>
<keyword evidence="5" id="KW-0949">S-adenosyl-L-methionine</keyword>
<comment type="subunit">
    <text evidence="3">Monomer.</text>
</comment>
<reference evidence="12 13" key="1">
    <citation type="submission" date="2022-08" db="EMBL/GenBank/DDBJ databases">
        <title>Genome Sequence of the sulphate-reducing bacterium, Pseudodesulfovibrio sp. SYK.</title>
        <authorList>
            <person name="Kondo R."/>
            <person name="Kataoka T."/>
        </authorList>
    </citation>
    <scope>NUCLEOTIDE SEQUENCE [LARGE SCALE GENOMIC DNA]</scope>
    <source>
        <strain evidence="12 13">SYK</strain>
    </source>
</reference>
<dbReference type="InterPro" id="IPR007197">
    <property type="entry name" value="rSAM"/>
</dbReference>
<dbReference type="Gene3D" id="3.20.20.70">
    <property type="entry name" value="Aldolase class I"/>
    <property type="match status" value="1"/>
</dbReference>
<sequence>MSKLNEGIVFNIQNFSVHDGAGIRTIVFMKGCPLRCAWCSNPESQKMKPQMGYNPGKCLTTDKCTRCIRMCPEGAISATEDKLIAIDPEKCVQCHTCADNCASDALCVYGKTMTVGAVIDEVEKEAAFYARSGGGMTLSGGEALSQPEFALALLKEAKKRRIKTAMETCGYASYEDLKAVCEFLDELIIDIKAHDDEKHKKGTGVSNRRILDNIKCLVDDFPNLPILVRTPIIPEFNDTIEEIQSIIDFIPVRSNISYELLPYHRMGQPKYAYLGMEFPYEGKALDTEIMGKLRPLEKEANDRFRNA</sequence>
<dbReference type="SFLD" id="SFLDS00029">
    <property type="entry name" value="Radical_SAM"/>
    <property type="match status" value="1"/>
</dbReference>
<dbReference type="SFLD" id="SFLDG01066">
    <property type="entry name" value="organic_radical-activating_enz"/>
    <property type="match status" value="1"/>
</dbReference>
<dbReference type="PROSITE" id="PS51379">
    <property type="entry name" value="4FE4S_FER_2"/>
    <property type="match status" value="2"/>
</dbReference>
<dbReference type="InterPro" id="IPR017896">
    <property type="entry name" value="4Fe4S_Fe-S-bd"/>
</dbReference>
<protein>
    <submittedName>
        <fullName evidence="12">Pyruvate formate lyase-activating protein</fullName>
    </submittedName>
</protein>
<keyword evidence="13" id="KW-1185">Reference proteome</keyword>
<dbReference type="SFLD" id="SFLDG01118">
    <property type="entry name" value="activating_enzymes__group_2"/>
    <property type="match status" value="1"/>
</dbReference>
<dbReference type="SUPFAM" id="SSF102114">
    <property type="entry name" value="Radical SAM enzymes"/>
    <property type="match status" value="1"/>
</dbReference>